<reference evidence="1" key="1">
    <citation type="submission" date="2020-02" db="EMBL/GenBank/DDBJ databases">
        <authorList>
            <person name="Meier V. D."/>
        </authorList>
    </citation>
    <scope>NUCLEOTIDE SEQUENCE</scope>
    <source>
        <strain evidence="1">AVDCRST_MAG88</strain>
    </source>
</reference>
<organism evidence="1">
    <name type="scientific">uncultured Thermomicrobiales bacterium</name>
    <dbReference type="NCBI Taxonomy" id="1645740"/>
    <lineage>
        <taxon>Bacteria</taxon>
        <taxon>Pseudomonadati</taxon>
        <taxon>Thermomicrobiota</taxon>
        <taxon>Thermomicrobia</taxon>
        <taxon>Thermomicrobiales</taxon>
        <taxon>environmental samples</taxon>
    </lineage>
</organism>
<dbReference type="EMBL" id="CADCWM010000149">
    <property type="protein sequence ID" value="CAA9546600.1"/>
    <property type="molecule type" value="Genomic_DNA"/>
</dbReference>
<evidence type="ECO:0000313" key="1">
    <source>
        <dbReference type="EMBL" id="CAA9546600.1"/>
    </source>
</evidence>
<protein>
    <submittedName>
        <fullName evidence="1">Uncharacterized protein</fullName>
    </submittedName>
</protein>
<accession>A0A6J4UDZ9</accession>
<proteinExistence type="predicted"/>
<dbReference type="AlphaFoldDB" id="A0A6J4UDZ9"/>
<gene>
    <name evidence="1" type="ORF">AVDCRST_MAG88-442</name>
</gene>
<name>A0A6J4UDZ9_9BACT</name>
<feature type="non-terminal residue" evidence="1">
    <location>
        <position position="1"/>
    </location>
</feature>
<sequence length="76" mass="8885">YLYSRLLPGYGFPVGLDIADKYAHVPPWLLDAYGKLIRHHLGVSLQRGEIGEVEMRRLIVQALYFRNRDWLFRPSA</sequence>